<reference evidence="1 2" key="1">
    <citation type="submission" date="2016-08" db="EMBL/GenBank/DDBJ databases">
        <authorList>
            <person name="Seilhamer J.J."/>
        </authorList>
    </citation>
    <scope>NUCLEOTIDE SEQUENCE [LARGE SCALE GENOMIC DNA]</scope>
    <source>
        <strain evidence="1 2">IEBC_T61001</strain>
    </source>
</reference>
<proteinExistence type="predicted"/>
<organism evidence="1 2">
    <name type="scientific">Bacillus thuringiensis</name>
    <dbReference type="NCBI Taxonomy" id="1428"/>
    <lineage>
        <taxon>Bacteria</taxon>
        <taxon>Bacillati</taxon>
        <taxon>Bacillota</taxon>
        <taxon>Bacilli</taxon>
        <taxon>Bacillales</taxon>
        <taxon>Bacillaceae</taxon>
        <taxon>Bacillus</taxon>
        <taxon>Bacillus cereus group</taxon>
    </lineage>
</organism>
<dbReference type="Proteomes" id="UP000195991">
    <property type="component" value="Unassembled WGS sequence"/>
</dbReference>
<evidence type="ECO:0000313" key="1">
    <source>
        <dbReference type="EMBL" id="SCC37153.1"/>
    </source>
</evidence>
<gene>
    <name evidence="1" type="ORF">BTT61001_02795</name>
</gene>
<accession>A0A1C4E0J2</accession>
<name>A0A1C4E0J2_BACTU</name>
<dbReference type="AlphaFoldDB" id="A0A1C4E0J2"/>
<protein>
    <submittedName>
        <fullName evidence="1">Uncharacterized protein</fullName>
    </submittedName>
</protein>
<dbReference type="EMBL" id="FMBI01000030">
    <property type="protein sequence ID" value="SCC37153.1"/>
    <property type="molecule type" value="Genomic_DNA"/>
</dbReference>
<sequence>MKSWIKIACITAFVSQIATCSSSNQTINESRPAQTVQKGVQQHVEGKDIVDIPEVYMNKLNGLETVKGKVVHIKD</sequence>
<evidence type="ECO:0000313" key="2">
    <source>
        <dbReference type="Proteomes" id="UP000195991"/>
    </source>
</evidence>